<accession>A0A392NGD4</accession>
<dbReference type="EMBL" id="LXQA010038883">
    <property type="protein sequence ID" value="MCH98926.1"/>
    <property type="molecule type" value="Genomic_DNA"/>
</dbReference>
<feature type="compositionally biased region" description="Polar residues" evidence="2">
    <location>
        <begin position="114"/>
        <end position="128"/>
    </location>
</feature>
<evidence type="ECO:0000259" key="3">
    <source>
        <dbReference type="PROSITE" id="PS50158"/>
    </source>
</evidence>
<dbReference type="InterPro" id="IPR036875">
    <property type="entry name" value="Znf_CCHC_sf"/>
</dbReference>
<feature type="domain" description="CCHC-type" evidence="3">
    <location>
        <begin position="156"/>
        <end position="169"/>
    </location>
</feature>
<comment type="caution">
    <text evidence="4">The sequence shown here is derived from an EMBL/GenBank/DDBJ whole genome shotgun (WGS) entry which is preliminary data.</text>
</comment>
<dbReference type="PROSITE" id="PS50158">
    <property type="entry name" value="ZF_CCHC"/>
    <property type="match status" value="1"/>
</dbReference>
<evidence type="ECO:0000313" key="4">
    <source>
        <dbReference type="EMBL" id="MCH98926.1"/>
    </source>
</evidence>
<dbReference type="Gene3D" id="4.10.60.10">
    <property type="entry name" value="Zinc finger, CCHC-type"/>
    <property type="match status" value="1"/>
</dbReference>
<dbReference type="AlphaFoldDB" id="A0A392NGD4"/>
<keyword evidence="1" id="KW-0863">Zinc-finger</keyword>
<sequence>MEEKESIGDFVTKVTKLVNLMIGCGETISDQSVVEKILRSLTPRFDIVVAIEESKDLASVTIEELQSSLAAYEQKLNERSEKGKNEVALQAQNKNSKKGKGKWNGNKGRGGYQNSGSKDNQEASSSNQNKGRGGFNGNHRGGRGGKKKFDKSNIQCYNCQKYGHFTDECWTKKESQDDEAKIAKQDDNDDPVMLMVTTKEDLNCGDQWYLDSGCSTHMTGRRDWFTSFNQSHKNKVKFANDSTLNAEGVGVECIRSKNGEQALINDVLYIP</sequence>
<reference evidence="4 5" key="1">
    <citation type="journal article" date="2018" name="Front. Plant Sci.">
        <title>Red Clover (Trifolium pratense) and Zigzag Clover (T. medium) - A Picture of Genomic Similarities and Differences.</title>
        <authorList>
            <person name="Dluhosova J."/>
            <person name="Istvanek J."/>
            <person name="Nedelnik J."/>
            <person name="Repkova J."/>
        </authorList>
    </citation>
    <scope>NUCLEOTIDE SEQUENCE [LARGE SCALE GENOMIC DNA]</scope>
    <source>
        <strain evidence="5">cv. 10/8</strain>
        <tissue evidence="4">Leaf</tissue>
    </source>
</reference>
<evidence type="ECO:0000313" key="5">
    <source>
        <dbReference type="Proteomes" id="UP000265520"/>
    </source>
</evidence>
<proteinExistence type="predicted"/>
<keyword evidence="5" id="KW-1185">Reference proteome</keyword>
<dbReference type="Pfam" id="PF14223">
    <property type="entry name" value="Retrotran_gag_2"/>
    <property type="match status" value="1"/>
</dbReference>
<dbReference type="Pfam" id="PF22936">
    <property type="entry name" value="Pol_BBD"/>
    <property type="match status" value="1"/>
</dbReference>
<dbReference type="InterPro" id="IPR001878">
    <property type="entry name" value="Znf_CCHC"/>
</dbReference>
<dbReference type="GO" id="GO:0008270">
    <property type="term" value="F:zinc ion binding"/>
    <property type="evidence" value="ECO:0007669"/>
    <property type="project" value="UniProtKB-KW"/>
</dbReference>
<organism evidence="4 5">
    <name type="scientific">Trifolium medium</name>
    <dbReference type="NCBI Taxonomy" id="97028"/>
    <lineage>
        <taxon>Eukaryota</taxon>
        <taxon>Viridiplantae</taxon>
        <taxon>Streptophyta</taxon>
        <taxon>Embryophyta</taxon>
        <taxon>Tracheophyta</taxon>
        <taxon>Spermatophyta</taxon>
        <taxon>Magnoliopsida</taxon>
        <taxon>eudicotyledons</taxon>
        <taxon>Gunneridae</taxon>
        <taxon>Pentapetalae</taxon>
        <taxon>rosids</taxon>
        <taxon>fabids</taxon>
        <taxon>Fabales</taxon>
        <taxon>Fabaceae</taxon>
        <taxon>Papilionoideae</taxon>
        <taxon>50 kb inversion clade</taxon>
        <taxon>NPAAA clade</taxon>
        <taxon>Hologalegina</taxon>
        <taxon>IRL clade</taxon>
        <taxon>Trifolieae</taxon>
        <taxon>Trifolium</taxon>
    </lineage>
</organism>
<dbReference type="SUPFAM" id="SSF57756">
    <property type="entry name" value="Retrovirus zinc finger-like domains"/>
    <property type="match status" value="1"/>
</dbReference>
<keyword evidence="1" id="KW-0479">Metal-binding</keyword>
<dbReference type="PANTHER" id="PTHR47481">
    <property type="match status" value="1"/>
</dbReference>
<protein>
    <submittedName>
        <fullName evidence="4">Retrovirus-related Pol polyprotein from transposon TNT 1-94</fullName>
    </submittedName>
</protein>
<dbReference type="GO" id="GO:0003676">
    <property type="term" value="F:nucleic acid binding"/>
    <property type="evidence" value="ECO:0007669"/>
    <property type="project" value="InterPro"/>
</dbReference>
<keyword evidence="1" id="KW-0862">Zinc</keyword>
<feature type="non-terminal residue" evidence="4">
    <location>
        <position position="271"/>
    </location>
</feature>
<dbReference type="InterPro" id="IPR054722">
    <property type="entry name" value="PolX-like_BBD"/>
</dbReference>
<dbReference type="PANTHER" id="PTHR47481:SF14">
    <property type="entry name" value="RETROTRANSPOSON COPIA-LIKE N-TERMINAL DOMAIN-CONTAINING PROTEIN"/>
    <property type="match status" value="1"/>
</dbReference>
<feature type="region of interest" description="Disordered" evidence="2">
    <location>
        <begin position="80"/>
        <end position="148"/>
    </location>
</feature>
<dbReference type="Proteomes" id="UP000265520">
    <property type="component" value="Unassembled WGS sequence"/>
</dbReference>
<evidence type="ECO:0000256" key="2">
    <source>
        <dbReference type="SAM" id="MobiDB-lite"/>
    </source>
</evidence>
<evidence type="ECO:0000256" key="1">
    <source>
        <dbReference type="PROSITE-ProRule" id="PRU00047"/>
    </source>
</evidence>
<name>A0A392NGD4_9FABA</name>